<keyword evidence="1" id="KW-0812">Transmembrane</keyword>
<dbReference type="SUPFAM" id="SSF55797">
    <property type="entry name" value="PR-1-like"/>
    <property type="match status" value="1"/>
</dbReference>
<dbReference type="STRING" id="1618550.UT39_C0003G0068"/>
<feature type="domain" description="SCP" evidence="2">
    <location>
        <begin position="69"/>
        <end position="177"/>
    </location>
</feature>
<evidence type="ECO:0000313" key="3">
    <source>
        <dbReference type="EMBL" id="KKR11799.1"/>
    </source>
</evidence>
<feature type="transmembrane region" description="Helical" evidence="1">
    <location>
        <begin position="265"/>
        <end position="285"/>
    </location>
</feature>
<keyword evidence="1" id="KW-0472">Membrane</keyword>
<dbReference type="PANTHER" id="PTHR31157:SF1">
    <property type="entry name" value="SCP DOMAIN-CONTAINING PROTEIN"/>
    <property type="match status" value="1"/>
</dbReference>
<name>A0A0G0N6I4_9BACT</name>
<accession>A0A0G0N6I4</accession>
<gene>
    <name evidence="3" type="ORF">UT39_C0003G0068</name>
</gene>
<dbReference type="Gene3D" id="3.40.33.10">
    <property type="entry name" value="CAP"/>
    <property type="match status" value="1"/>
</dbReference>
<dbReference type="PANTHER" id="PTHR31157">
    <property type="entry name" value="SCP DOMAIN-CONTAINING PROTEIN"/>
    <property type="match status" value="1"/>
</dbReference>
<reference evidence="3 4" key="1">
    <citation type="journal article" date="2015" name="Nature">
        <title>rRNA introns, odd ribosomes, and small enigmatic genomes across a large radiation of phyla.</title>
        <authorList>
            <person name="Brown C.T."/>
            <person name="Hug L.A."/>
            <person name="Thomas B.C."/>
            <person name="Sharon I."/>
            <person name="Castelle C.J."/>
            <person name="Singh A."/>
            <person name="Wilkins M.J."/>
            <person name="Williams K.H."/>
            <person name="Banfield J.F."/>
        </authorList>
    </citation>
    <scope>NUCLEOTIDE SEQUENCE [LARGE SCALE GENOMIC DNA]</scope>
</reference>
<dbReference type="InterPro" id="IPR014044">
    <property type="entry name" value="CAP_dom"/>
</dbReference>
<organism evidence="3 4">
    <name type="scientific">Candidatus Woesebacteria bacterium GW2011_GWA1_39_21</name>
    <dbReference type="NCBI Taxonomy" id="1618550"/>
    <lineage>
        <taxon>Bacteria</taxon>
        <taxon>Candidatus Woeseibacteriota</taxon>
    </lineage>
</organism>
<protein>
    <recommendedName>
        <fullName evidence="2">SCP domain-containing protein</fullName>
    </recommendedName>
</protein>
<keyword evidence="1" id="KW-1133">Transmembrane helix</keyword>
<dbReference type="EMBL" id="LBWP01000003">
    <property type="protein sequence ID" value="KKR11799.1"/>
    <property type="molecule type" value="Genomic_DNA"/>
</dbReference>
<proteinExistence type="predicted"/>
<dbReference type="CDD" id="cd05379">
    <property type="entry name" value="CAP_bacterial"/>
    <property type="match status" value="1"/>
</dbReference>
<comment type="caution">
    <text evidence="3">The sequence shown here is derived from an EMBL/GenBank/DDBJ whole genome shotgun (WGS) entry which is preliminary data.</text>
</comment>
<evidence type="ECO:0000313" key="4">
    <source>
        <dbReference type="Proteomes" id="UP000034246"/>
    </source>
</evidence>
<dbReference type="AlphaFoldDB" id="A0A0G0N6I4"/>
<evidence type="ECO:0000256" key="1">
    <source>
        <dbReference type="SAM" id="Phobius"/>
    </source>
</evidence>
<sequence>MPNLSYTITHLLLPGYSNNQKAKIIHSESIIGFVLLLVVGQYIISHLSKVGISVLGYASQISTGEVIKLTNDKRMVTGEPPLAYSPELAEAAKAKGEDMLAKGYWAHVAPDGTQPWKFFNDVGYKYRYAGENLAKDFPTPQEAIDAWMASPTHRDNMLSSKYDEVGVAVVEGDLNGVDTTIIIQLFGKKYDTTIASATTDISAASGNGIISGSESITPEVTAVLTPTQAPMPTLVANGSIASLREVGKPSAFQVLISPFSTKKGYSAAATSILLITFTIDAVFILKRKTARIGGKTLAHIIFLTMILVIVVLLQSGEILPPLGDSYG</sequence>
<dbReference type="Pfam" id="PF00188">
    <property type="entry name" value="CAP"/>
    <property type="match status" value="1"/>
</dbReference>
<evidence type="ECO:0000259" key="2">
    <source>
        <dbReference type="Pfam" id="PF00188"/>
    </source>
</evidence>
<feature type="transmembrane region" description="Helical" evidence="1">
    <location>
        <begin position="297"/>
        <end position="316"/>
    </location>
</feature>
<dbReference type="InterPro" id="IPR035940">
    <property type="entry name" value="CAP_sf"/>
</dbReference>
<dbReference type="Proteomes" id="UP000034246">
    <property type="component" value="Unassembled WGS sequence"/>
</dbReference>